<evidence type="ECO:0000313" key="3">
    <source>
        <dbReference type="Proteomes" id="UP000178859"/>
    </source>
</evidence>
<sequence length="217" mass="24939">MSKKMLIALATIVVVRIFLFINFNADDWRIPLMIFVTVLGVFFINRIIKNSQFLYPAIIILVLAVNGFYKPFEFGFNNNPVPVWITDEQRREHGLNYDSPGVLVIHNKVVNYAFSFLEHYFDYFRGDFLFTNGTFLYFFDILFIGVGFWMIIKSPKGWKPIIIWLFAAPISAALNFQPPTSLKAANMLIPLTVISSFGALKLMSLILKMGKGVKYKI</sequence>
<dbReference type="AlphaFoldDB" id="A0A1F5MI21"/>
<name>A0A1F5MI21_9BACT</name>
<feature type="transmembrane region" description="Helical" evidence="1">
    <location>
        <begin position="7"/>
        <end position="24"/>
    </location>
</feature>
<keyword evidence="1" id="KW-0812">Transmembrane</keyword>
<keyword evidence="1" id="KW-1133">Transmembrane helix</keyword>
<feature type="transmembrane region" description="Helical" evidence="1">
    <location>
        <begin position="161"/>
        <end position="178"/>
    </location>
</feature>
<accession>A0A1F5MI21</accession>
<gene>
    <name evidence="2" type="ORF">A3I48_02070</name>
</gene>
<organism evidence="2 3">
    <name type="scientific">Candidatus Daviesbacteria bacterium RIFCSPLOWO2_02_FULL_36_7</name>
    <dbReference type="NCBI Taxonomy" id="1797792"/>
    <lineage>
        <taxon>Bacteria</taxon>
        <taxon>Candidatus Daviesiibacteriota</taxon>
    </lineage>
</organism>
<dbReference type="Proteomes" id="UP000178859">
    <property type="component" value="Unassembled WGS sequence"/>
</dbReference>
<comment type="caution">
    <text evidence="2">The sequence shown here is derived from an EMBL/GenBank/DDBJ whole genome shotgun (WGS) entry which is preliminary data.</text>
</comment>
<protein>
    <recommendedName>
        <fullName evidence="4">Glycosyltransferase RgtA/B/C/D-like domain-containing protein</fullName>
    </recommendedName>
</protein>
<evidence type="ECO:0008006" key="4">
    <source>
        <dbReference type="Google" id="ProtNLM"/>
    </source>
</evidence>
<feature type="transmembrane region" description="Helical" evidence="1">
    <location>
        <begin position="30"/>
        <end position="48"/>
    </location>
</feature>
<evidence type="ECO:0000313" key="2">
    <source>
        <dbReference type="EMBL" id="OGE65031.1"/>
    </source>
</evidence>
<evidence type="ECO:0000256" key="1">
    <source>
        <dbReference type="SAM" id="Phobius"/>
    </source>
</evidence>
<keyword evidence="1" id="KW-0472">Membrane</keyword>
<dbReference type="EMBL" id="MFDT01000007">
    <property type="protein sequence ID" value="OGE65031.1"/>
    <property type="molecule type" value="Genomic_DNA"/>
</dbReference>
<feature type="transmembrane region" description="Helical" evidence="1">
    <location>
        <begin position="134"/>
        <end position="152"/>
    </location>
</feature>
<feature type="transmembrane region" description="Helical" evidence="1">
    <location>
        <begin position="184"/>
        <end position="207"/>
    </location>
</feature>
<reference evidence="2 3" key="1">
    <citation type="journal article" date="2016" name="Nat. Commun.">
        <title>Thousands of microbial genomes shed light on interconnected biogeochemical processes in an aquifer system.</title>
        <authorList>
            <person name="Anantharaman K."/>
            <person name="Brown C.T."/>
            <person name="Hug L.A."/>
            <person name="Sharon I."/>
            <person name="Castelle C.J."/>
            <person name="Probst A.J."/>
            <person name="Thomas B.C."/>
            <person name="Singh A."/>
            <person name="Wilkins M.J."/>
            <person name="Karaoz U."/>
            <person name="Brodie E.L."/>
            <person name="Williams K.H."/>
            <person name="Hubbard S.S."/>
            <person name="Banfield J.F."/>
        </authorList>
    </citation>
    <scope>NUCLEOTIDE SEQUENCE [LARGE SCALE GENOMIC DNA]</scope>
</reference>
<proteinExistence type="predicted"/>
<feature type="transmembrane region" description="Helical" evidence="1">
    <location>
        <begin position="53"/>
        <end position="69"/>
    </location>
</feature>